<keyword evidence="5" id="KW-1185">Reference proteome</keyword>
<organism evidence="4 5">
    <name type="scientific">Microbacter margulisiae</name>
    <dbReference type="NCBI Taxonomy" id="1350067"/>
    <lineage>
        <taxon>Bacteria</taxon>
        <taxon>Pseudomonadati</taxon>
        <taxon>Bacteroidota</taxon>
        <taxon>Bacteroidia</taxon>
        <taxon>Bacteroidales</taxon>
        <taxon>Porphyromonadaceae</taxon>
        <taxon>Microbacter</taxon>
    </lineage>
</organism>
<dbReference type="NCBIfam" id="TIGR04456">
    <property type="entry name" value="LruC_dom"/>
    <property type="match status" value="1"/>
</dbReference>
<dbReference type="Proteomes" id="UP000544222">
    <property type="component" value="Unassembled WGS sequence"/>
</dbReference>
<feature type="domain" description="DUF4842" evidence="3">
    <location>
        <begin position="519"/>
        <end position="727"/>
    </location>
</feature>
<dbReference type="RefSeq" id="WP_183412672.1">
    <property type="nucleotide sequence ID" value="NZ_JACHYB010000001.1"/>
</dbReference>
<dbReference type="InterPro" id="IPR031025">
    <property type="entry name" value="LruC_dom"/>
</dbReference>
<dbReference type="Pfam" id="PF16130">
    <property type="entry name" value="DUF4842"/>
    <property type="match status" value="1"/>
</dbReference>
<dbReference type="AlphaFoldDB" id="A0A7W5DPW0"/>
<dbReference type="InterPro" id="IPR032295">
    <property type="entry name" value="DUF4842"/>
</dbReference>
<gene>
    <name evidence="4" type="ORF">FHX64_000999</name>
</gene>
<protein>
    <submittedName>
        <fullName evidence="4">LruC domain-containing protein</fullName>
    </submittedName>
</protein>
<evidence type="ECO:0000259" key="2">
    <source>
        <dbReference type="Pfam" id="PF13448"/>
    </source>
</evidence>
<evidence type="ECO:0000313" key="5">
    <source>
        <dbReference type="Proteomes" id="UP000544222"/>
    </source>
</evidence>
<feature type="region of interest" description="Disordered" evidence="1">
    <location>
        <begin position="452"/>
        <end position="471"/>
    </location>
</feature>
<proteinExistence type="predicted"/>
<comment type="caution">
    <text evidence="4">The sequence shown here is derived from an EMBL/GenBank/DDBJ whole genome shotgun (WGS) entry which is preliminary data.</text>
</comment>
<reference evidence="4 5" key="1">
    <citation type="submission" date="2020-08" db="EMBL/GenBank/DDBJ databases">
        <title>Genomic Encyclopedia of Type Strains, Phase IV (KMG-IV): sequencing the most valuable type-strain genomes for metagenomic binning, comparative biology and taxonomic classification.</title>
        <authorList>
            <person name="Goeker M."/>
        </authorList>
    </citation>
    <scope>NUCLEOTIDE SEQUENCE [LARGE SCALE GENOMIC DNA]</scope>
    <source>
        <strain evidence="4 5">DSM 27471</strain>
    </source>
</reference>
<dbReference type="InterPro" id="IPR025193">
    <property type="entry name" value="DUF4114"/>
</dbReference>
<accession>A0A7W5DPW0</accession>
<sequence length="744" mass="81890">MIHVPDYQIIRSIIRKCFFLCLLFISGIIICTSCAKENLIDNTVNKPQLQGTGFTYQNQIDFTLNMTFQDMQGNPISLTKVDVYDQNPMVPGTSNWRTDISPFTEGQTDNNGLFAKTFSLGTNVDTIYVVLNNLTYATPIVVPIQGTSASIVMRPSGYGVLRSESSTKSFTSYSIQSYENLSVLNTMPNGEAPWHYTVSPFTSSNLWVLGNFDAVGFPSYLDSSDTISSSAIKTLSKLLPERVNEMVANPSLFSTDPLKSNFVTTAKCQIWVSFISEGAAYQDVLGYFYYPTGSTPSSVSNIDKRIIVFPNASYPSSVQGGGWGNGSMVMGDRARLAYYNNTLKQWTDTFPAGVSVSWFLISNGFTTTGYVNQGLTNGNGFLYSIPALNSGNQQSLLLNDPVSNTFLLTFEDMPIISGNSDKDFNDVIFQVSANPITAINYSSLPILTPSTSTDADGDGVPDANDAYPNDPQRAYDEYYPTSGYGTLAFEDQWPYKGDYDFNDLVLDYKYHLVLNAYYQVKDVKITYYVKAVGAAYRNGFAIQFGTGAGNVQSVSGQVNMAGNKIFSLSSVGYENGQDYAVIPVFPDASQLFGYTTGTPPFINTSNSGVFADSIPINLTITFGTPVDPKTLGSPPYNVFLVVNQDRGREVHLAGQMPTAKANTKLFGTGDDRTNNSTIFYEGDQESPWAINLPTVFSYPFEQVNINRPYLKYSPWVQSTGNSYTDWYYNASSGYRNAALIFHHP</sequence>
<evidence type="ECO:0000256" key="1">
    <source>
        <dbReference type="SAM" id="MobiDB-lite"/>
    </source>
</evidence>
<feature type="domain" description="DUF4114" evidence="2">
    <location>
        <begin position="350"/>
        <end position="434"/>
    </location>
</feature>
<evidence type="ECO:0000313" key="4">
    <source>
        <dbReference type="EMBL" id="MBB3186836.1"/>
    </source>
</evidence>
<evidence type="ECO:0000259" key="3">
    <source>
        <dbReference type="Pfam" id="PF16130"/>
    </source>
</evidence>
<dbReference type="Pfam" id="PF13448">
    <property type="entry name" value="DUF4114"/>
    <property type="match status" value="1"/>
</dbReference>
<dbReference type="EMBL" id="JACHYB010000001">
    <property type="protein sequence ID" value="MBB3186836.1"/>
    <property type="molecule type" value="Genomic_DNA"/>
</dbReference>
<name>A0A7W5DPW0_9PORP</name>